<feature type="compositionally biased region" description="Basic and acidic residues" evidence="6">
    <location>
        <begin position="1"/>
        <end position="19"/>
    </location>
</feature>
<dbReference type="GO" id="GO:0022857">
    <property type="term" value="F:transmembrane transporter activity"/>
    <property type="evidence" value="ECO:0007669"/>
    <property type="project" value="InterPro"/>
</dbReference>
<feature type="transmembrane region" description="Helical" evidence="7">
    <location>
        <begin position="344"/>
        <end position="362"/>
    </location>
</feature>
<comment type="subcellular location">
    <subcellularLocation>
        <location evidence="1">Membrane</location>
        <topology evidence="1">Multi-pass membrane protein</topology>
    </subcellularLocation>
</comment>
<feature type="compositionally biased region" description="Polar residues" evidence="6">
    <location>
        <begin position="20"/>
        <end position="33"/>
    </location>
</feature>
<evidence type="ECO:0000313" key="9">
    <source>
        <dbReference type="EMBL" id="KZV98263.1"/>
    </source>
</evidence>
<evidence type="ECO:0000256" key="5">
    <source>
        <dbReference type="ARBA" id="ARBA00023136"/>
    </source>
</evidence>
<feature type="transmembrane region" description="Helical" evidence="7">
    <location>
        <begin position="140"/>
        <end position="163"/>
    </location>
</feature>
<evidence type="ECO:0000256" key="4">
    <source>
        <dbReference type="ARBA" id="ARBA00022989"/>
    </source>
</evidence>
<keyword evidence="2" id="KW-0813">Transport</keyword>
<feature type="region of interest" description="Disordered" evidence="6">
    <location>
        <begin position="1"/>
        <end position="36"/>
    </location>
</feature>
<evidence type="ECO:0000256" key="6">
    <source>
        <dbReference type="SAM" id="MobiDB-lite"/>
    </source>
</evidence>
<feature type="domain" description="Major facilitator superfamily (MFS) profile" evidence="8">
    <location>
        <begin position="50"/>
        <end position="463"/>
    </location>
</feature>
<feature type="transmembrane region" description="Helical" evidence="7">
    <location>
        <begin position="368"/>
        <end position="391"/>
    </location>
</feature>
<evidence type="ECO:0000256" key="1">
    <source>
        <dbReference type="ARBA" id="ARBA00004141"/>
    </source>
</evidence>
<keyword evidence="3 7" id="KW-0812">Transmembrane</keyword>
<evidence type="ECO:0000313" key="10">
    <source>
        <dbReference type="Proteomes" id="UP000077266"/>
    </source>
</evidence>
<feature type="transmembrane region" description="Helical" evidence="7">
    <location>
        <begin position="209"/>
        <end position="229"/>
    </location>
</feature>
<dbReference type="STRING" id="1314781.A0A165LSI6"/>
<feature type="transmembrane region" description="Helical" evidence="7">
    <location>
        <begin position="88"/>
        <end position="110"/>
    </location>
</feature>
<feature type="transmembrane region" description="Helical" evidence="7">
    <location>
        <begin position="403"/>
        <end position="423"/>
    </location>
</feature>
<dbReference type="OrthoDB" id="2985014at2759"/>
<feature type="transmembrane region" description="Helical" evidence="7">
    <location>
        <begin position="175"/>
        <end position="197"/>
    </location>
</feature>
<dbReference type="InParanoid" id="A0A165LSI6"/>
<evidence type="ECO:0000256" key="7">
    <source>
        <dbReference type="SAM" id="Phobius"/>
    </source>
</evidence>
<evidence type="ECO:0000259" key="8">
    <source>
        <dbReference type="PROSITE" id="PS50850"/>
    </source>
</evidence>
<dbReference type="GO" id="GO:0016020">
    <property type="term" value="C:membrane"/>
    <property type="evidence" value="ECO:0007669"/>
    <property type="project" value="UniProtKB-SubCell"/>
</dbReference>
<dbReference type="PANTHER" id="PTHR43791:SF36">
    <property type="entry name" value="TRANSPORTER, PUTATIVE (AFU_ORTHOLOGUE AFUA_6G08340)-RELATED"/>
    <property type="match status" value="1"/>
</dbReference>
<sequence>MSEENEKRFDAEHQHHEKASSQTGTPVQDSNVNGRRGEERRLLVKQDALILPLTALLYLSAYLDRGNVGNARLQGLQATVLGGSDTKFSIVLMCFYITYITFSIPGTLLAKAIMPSLSIAMGCFIWSVAAASMAGTTNFASVVVCRLFIGIGEGINAVALYYSMWYKKDEISKRLALFIGAGVLSGAFGGLIAYGVAHIHHPAIASWRILFLIEGIPSFVLAICVVLFLPSRPSSSRYLSPAQRELAMTRLDEDSLGGEAHNGIDWTGVKRALTCPWSYVLSVAYSCMNCTLGSVSGFLPTIIKTMGYSNADAQLFTVPPYAVALVFMTLTSTASDKVRSRGPFVALVFSLSALGWLILLVVETNQRARYFATFLTVIGGYAAIPLIMSWVSNNTGSESQRATSLGMLNSVGQCLSIAASFLFPSSEGPGWKKGFGTNLALNLLAVVLALGLSAYFRRENKRRDEVEGGQPIDGKVLDVVRMHDLAPGFRYTP</sequence>
<protein>
    <submittedName>
        <fullName evidence="9">MFS general substrate transporter</fullName>
    </submittedName>
</protein>
<organism evidence="9 10">
    <name type="scientific">Exidia glandulosa HHB12029</name>
    <dbReference type="NCBI Taxonomy" id="1314781"/>
    <lineage>
        <taxon>Eukaryota</taxon>
        <taxon>Fungi</taxon>
        <taxon>Dikarya</taxon>
        <taxon>Basidiomycota</taxon>
        <taxon>Agaricomycotina</taxon>
        <taxon>Agaricomycetes</taxon>
        <taxon>Auriculariales</taxon>
        <taxon>Exidiaceae</taxon>
        <taxon>Exidia</taxon>
    </lineage>
</organism>
<keyword evidence="10" id="KW-1185">Reference proteome</keyword>
<proteinExistence type="predicted"/>
<name>A0A165LSI6_EXIGL</name>
<evidence type="ECO:0000256" key="2">
    <source>
        <dbReference type="ARBA" id="ARBA00022448"/>
    </source>
</evidence>
<dbReference type="InterPro" id="IPR011701">
    <property type="entry name" value="MFS"/>
</dbReference>
<feature type="transmembrane region" description="Helical" evidence="7">
    <location>
        <begin position="315"/>
        <end position="332"/>
    </location>
</feature>
<dbReference type="EMBL" id="KV425921">
    <property type="protein sequence ID" value="KZV98263.1"/>
    <property type="molecule type" value="Genomic_DNA"/>
</dbReference>
<gene>
    <name evidence="9" type="ORF">EXIGLDRAFT_728727</name>
</gene>
<dbReference type="SUPFAM" id="SSF103473">
    <property type="entry name" value="MFS general substrate transporter"/>
    <property type="match status" value="1"/>
</dbReference>
<dbReference type="InterPro" id="IPR020846">
    <property type="entry name" value="MFS_dom"/>
</dbReference>
<evidence type="ECO:0000256" key="3">
    <source>
        <dbReference type="ARBA" id="ARBA00022692"/>
    </source>
</evidence>
<dbReference type="InterPro" id="IPR036259">
    <property type="entry name" value="MFS_trans_sf"/>
</dbReference>
<feature type="transmembrane region" description="Helical" evidence="7">
    <location>
        <begin position="42"/>
        <end position="63"/>
    </location>
</feature>
<feature type="transmembrane region" description="Helical" evidence="7">
    <location>
        <begin position="435"/>
        <end position="456"/>
    </location>
</feature>
<keyword evidence="4 7" id="KW-1133">Transmembrane helix</keyword>
<dbReference type="Gene3D" id="1.20.1250.20">
    <property type="entry name" value="MFS general substrate transporter like domains"/>
    <property type="match status" value="2"/>
</dbReference>
<reference evidence="9 10" key="1">
    <citation type="journal article" date="2016" name="Mol. Biol. Evol.">
        <title>Comparative Genomics of Early-Diverging Mushroom-Forming Fungi Provides Insights into the Origins of Lignocellulose Decay Capabilities.</title>
        <authorList>
            <person name="Nagy L.G."/>
            <person name="Riley R."/>
            <person name="Tritt A."/>
            <person name="Adam C."/>
            <person name="Daum C."/>
            <person name="Floudas D."/>
            <person name="Sun H."/>
            <person name="Yadav J.S."/>
            <person name="Pangilinan J."/>
            <person name="Larsson K.H."/>
            <person name="Matsuura K."/>
            <person name="Barry K."/>
            <person name="Labutti K."/>
            <person name="Kuo R."/>
            <person name="Ohm R.A."/>
            <person name="Bhattacharya S.S."/>
            <person name="Shirouzu T."/>
            <person name="Yoshinaga Y."/>
            <person name="Martin F.M."/>
            <person name="Grigoriev I.V."/>
            <person name="Hibbett D.S."/>
        </authorList>
    </citation>
    <scope>NUCLEOTIDE SEQUENCE [LARGE SCALE GENOMIC DNA]</scope>
    <source>
        <strain evidence="9 10">HHB12029</strain>
    </source>
</reference>
<feature type="transmembrane region" description="Helical" evidence="7">
    <location>
        <begin position="117"/>
        <end position="134"/>
    </location>
</feature>
<dbReference type="AlphaFoldDB" id="A0A165LSI6"/>
<dbReference type="PANTHER" id="PTHR43791">
    <property type="entry name" value="PERMEASE-RELATED"/>
    <property type="match status" value="1"/>
</dbReference>
<keyword evidence="5 7" id="KW-0472">Membrane</keyword>
<dbReference type="FunFam" id="1.20.1250.20:FF:000013">
    <property type="entry name" value="MFS general substrate transporter"/>
    <property type="match status" value="1"/>
</dbReference>
<accession>A0A165LSI6</accession>
<dbReference type="Pfam" id="PF07690">
    <property type="entry name" value="MFS_1"/>
    <property type="match status" value="1"/>
</dbReference>
<feature type="transmembrane region" description="Helical" evidence="7">
    <location>
        <begin position="279"/>
        <end position="303"/>
    </location>
</feature>
<dbReference type="PROSITE" id="PS50850">
    <property type="entry name" value="MFS"/>
    <property type="match status" value="1"/>
</dbReference>
<dbReference type="Proteomes" id="UP000077266">
    <property type="component" value="Unassembled WGS sequence"/>
</dbReference>